<evidence type="ECO:0008006" key="4">
    <source>
        <dbReference type="Google" id="ProtNLM"/>
    </source>
</evidence>
<feature type="signal peptide" evidence="1">
    <location>
        <begin position="1"/>
        <end position="23"/>
    </location>
</feature>
<name>A0A942A2J2_9BACT</name>
<dbReference type="EMBL" id="JAANXD010000091">
    <property type="protein sequence ID" value="MBS1259380.1"/>
    <property type="molecule type" value="Genomic_DNA"/>
</dbReference>
<feature type="chain" id="PRO_5037758690" description="DUF4136 domain-containing protein" evidence="1">
    <location>
        <begin position="24"/>
        <end position="223"/>
    </location>
</feature>
<evidence type="ECO:0000313" key="2">
    <source>
        <dbReference type="EMBL" id="MBS1259380.1"/>
    </source>
</evidence>
<evidence type="ECO:0000256" key="1">
    <source>
        <dbReference type="SAM" id="SignalP"/>
    </source>
</evidence>
<organism evidence="2 3">
    <name type="scientific">Candidatus Scalindua arabica</name>
    <dbReference type="NCBI Taxonomy" id="1127984"/>
    <lineage>
        <taxon>Bacteria</taxon>
        <taxon>Pseudomonadati</taxon>
        <taxon>Planctomycetota</taxon>
        <taxon>Candidatus Brocadiia</taxon>
        <taxon>Candidatus Brocadiales</taxon>
        <taxon>Candidatus Scalinduaceae</taxon>
        <taxon>Candidatus Scalindua</taxon>
    </lineage>
</organism>
<gene>
    <name evidence="2" type="ORF">MAG551_02450</name>
</gene>
<proteinExistence type="predicted"/>
<accession>A0A942A2J2</accession>
<evidence type="ECO:0000313" key="3">
    <source>
        <dbReference type="Proteomes" id="UP000722750"/>
    </source>
</evidence>
<dbReference type="AlphaFoldDB" id="A0A942A2J2"/>
<reference evidence="2" key="1">
    <citation type="journal article" date="2021" name="ISME J.">
        <title>Fine-scale metabolic discontinuity in a stratified prokaryote microbiome of a Red Sea deep halocline.</title>
        <authorList>
            <person name="Michoud G."/>
            <person name="Ngugi D.K."/>
            <person name="Barozzi A."/>
            <person name="Merlino G."/>
            <person name="Calleja M.L."/>
            <person name="Delgado-Huertas A."/>
            <person name="Moran X.A.G."/>
            <person name="Daffonchio D."/>
        </authorList>
    </citation>
    <scope>NUCLEOTIDE SEQUENCE</scope>
    <source>
        <strain evidence="2">SuakinDeep_MAG55_1</strain>
    </source>
</reference>
<sequence length="223" mass="25047">MKKSLLILTCCILLSALSTRVSGQESVEIRKSVEAQIQTLSSEFLTHMSSSKYSDAAGLFHCPQAYTSVKKTGQILGVSKLLKILTDEFGIPTSCKISEFPDPHYNVTVCGGDIQYWEKHPSQLQIPLEVVFSKENEGQIVILFSNVFNKWEIRAVAYGLPAQRPGAKERIMEVMAKMFATLQPKPQKPPTEKKYPIVLASHKLNESGIKDRKYLYKNEHSRG</sequence>
<comment type="caution">
    <text evidence="2">The sequence shown here is derived from an EMBL/GenBank/DDBJ whole genome shotgun (WGS) entry which is preliminary data.</text>
</comment>
<keyword evidence="1" id="KW-0732">Signal</keyword>
<dbReference type="Proteomes" id="UP000722750">
    <property type="component" value="Unassembled WGS sequence"/>
</dbReference>
<protein>
    <recommendedName>
        <fullName evidence="4">DUF4136 domain-containing protein</fullName>
    </recommendedName>
</protein>